<dbReference type="GeneID" id="34306237"/>
<dbReference type="InterPro" id="IPR010982">
    <property type="entry name" value="Lambda_DNA-bd_dom_sf"/>
</dbReference>
<dbReference type="HOGENOM" id="CLU_066192_30_1_4"/>
<protein>
    <recommendedName>
        <fullName evidence="1">HTH cro/C1-type domain-containing protein</fullName>
    </recommendedName>
</protein>
<dbReference type="SUPFAM" id="SSF47413">
    <property type="entry name" value="lambda repressor-like DNA-binding domains"/>
    <property type="match status" value="1"/>
</dbReference>
<evidence type="ECO:0000313" key="2">
    <source>
        <dbReference type="EMBL" id="AEI80132.1"/>
    </source>
</evidence>
<dbReference type="Pfam" id="PF01381">
    <property type="entry name" value="HTH_3"/>
    <property type="match status" value="1"/>
</dbReference>
<dbReference type="Proteomes" id="UP000006798">
    <property type="component" value="Chromosome 2"/>
</dbReference>
<dbReference type="Gene3D" id="1.10.260.40">
    <property type="entry name" value="lambda repressor-like DNA-binding domains"/>
    <property type="match status" value="1"/>
</dbReference>
<dbReference type="AlphaFoldDB" id="F8GMJ4"/>
<dbReference type="CDD" id="cd00093">
    <property type="entry name" value="HTH_XRE"/>
    <property type="match status" value="1"/>
</dbReference>
<dbReference type="EMBL" id="CP002878">
    <property type="protein sequence ID" value="AEI80132.1"/>
    <property type="molecule type" value="Genomic_DNA"/>
</dbReference>
<organism evidence="2 3">
    <name type="scientific">Cupriavidus necator (strain ATCC 43291 / DSM 13513 / CCUG 52238 / LMG 8453 / N-1)</name>
    <name type="common">Ralstonia eutropha</name>
    <dbReference type="NCBI Taxonomy" id="1042878"/>
    <lineage>
        <taxon>Bacteria</taxon>
        <taxon>Pseudomonadati</taxon>
        <taxon>Pseudomonadota</taxon>
        <taxon>Betaproteobacteria</taxon>
        <taxon>Burkholderiales</taxon>
        <taxon>Burkholderiaceae</taxon>
        <taxon>Cupriavidus</taxon>
    </lineage>
</organism>
<dbReference type="SMART" id="SM00530">
    <property type="entry name" value="HTH_XRE"/>
    <property type="match status" value="1"/>
</dbReference>
<evidence type="ECO:0000259" key="1">
    <source>
        <dbReference type="PROSITE" id="PS50943"/>
    </source>
</evidence>
<dbReference type="KEGG" id="cnc:CNE_2c11660"/>
<evidence type="ECO:0000313" key="3">
    <source>
        <dbReference type="Proteomes" id="UP000006798"/>
    </source>
</evidence>
<proteinExistence type="predicted"/>
<accession>F8GMJ4</accession>
<sequence>MEKTIYTEQYGHMLAALRSAREAAKLTQIQLAEKLDAPQSFVSKCERGERRLDVIELRLWCAALGVSLSEFVTSLEQAIARSKGR</sequence>
<name>F8GMJ4_CUPNN</name>
<feature type="domain" description="HTH cro/C1-type" evidence="1">
    <location>
        <begin position="17"/>
        <end position="71"/>
    </location>
</feature>
<dbReference type="InterPro" id="IPR001387">
    <property type="entry name" value="Cro/C1-type_HTH"/>
</dbReference>
<reference evidence="2 3" key="1">
    <citation type="journal article" date="2011" name="J. Bacteriol.">
        <title>Complete genome sequence of the type strain Cupriavidus necator N-1.</title>
        <authorList>
            <person name="Poehlein A."/>
            <person name="Kusian B."/>
            <person name="Friedrich B."/>
            <person name="Daniel R."/>
            <person name="Bowien B."/>
        </authorList>
    </citation>
    <scope>NUCLEOTIDE SEQUENCE [LARGE SCALE GENOMIC DNA]</scope>
    <source>
        <strain evidence="3">ATCC 43291 / DSM 13513 / CCUG 52238 / LMG 8453 / N-1</strain>
    </source>
</reference>
<dbReference type="GO" id="GO:0003677">
    <property type="term" value="F:DNA binding"/>
    <property type="evidence" value="ECO:0007669"/>
    <property type="project" value="InterPro"/>
</dbReference>
<dbReference type="PROSITE" id="PS50943">
    <property type="entry name" value="HTH_CROC1"/>
    <property type="match status" value="1"/>
</dbReference>
<gene>
    <name evidence="2" type="ordered locus">CNE_2c11660</name>
</gene>
<dbReference type="RefSeq" id="WP_013952834.1">
    <property type="nucleotide sequence ID" value="NC_015723.1"/>
</dbReference>